<keyword evidence="5 10" id="KW-0521">NADP</keyword>
<dbReference type="CDD" id="cd09071">
    <property type="entry name" value="FAR_C"/>
    <property type="match status" value="1"/>
</dbReference>
<feature type="domain" description="Fatty acyl-CoA reductase C-terminal" evidence="11">
    <location>
        <begin position="443"/>
        <end position="535"/>
    </location>
</feature>
<comment type="function">
    <text evidence="10">Catalyzes the reduction of fatty acyl-CoA to fatty alcohols.</text>
</comment>
<evidence type="ECO:0000256" key="1">
    <source>
        <dbReference type="ARBA" id="ARBA00004141"/>
    </source>
</evidence>
<dbReference type="GO" id="GO:0005777">
    <property type="term" value="C:peroxisome"/>
    <property type="evidence" value="ECO:0007669"/>
    <property type="project" value="TreeGrafter"/>
</dbReference>
<dbReference type="Proteomes" id="UP000494106">
    <property type="component" value="Unassembled WGS sequence"/>
</dbReference>
<evidence type="ECO:0000259" key="12">
    <source>
        <dbReference type="Pfam" id="PF07993"/>
    </source>
</evidence>
<dbReference type="GO" id="GO:0080019">
    <property type="term" value="F:alcohol-forming very long-chain fatty acyl-CoA reductase activity"/>
    <property type="evidence" value="ECO:0007669"/>
    <property type="project" value="InterPro"/>
</dbReference>
<keyword evidence="7 10" id="KW-0443">Lipid metabolism</keyword>
<dbReference type="Pfam" id="PF03015">
    <property type="entry name" value="Sterile"/>
    <property type="match status" value="1"/>
</dbReference>
<keyword evidence="3 10" id="KW-0444">Lipid biosynthesis</keyword>
<organism evidence="13 14">
    <name type="scientific">Arctia plantaginis</name>
    <name type="common">Wood tiger moth</name>
    <name type="synonym">Phalaena plantaginis</name>
    <dbReference type="NCBI Taxonomy" id="874455"/>
    <lineage>
        <taxon>Eukaryota</taxon>
        <taxon>Metazoa</taxon>
        <taxon>Ecdysozoa</taxon>
        <taxon>Arthropoda</taxon>
        <taxon>Hexapoda</taxon>
        <taxon>Insecta</taxon>
        <taxon>Pterygota</taxon>
        <taxon>Neoptera</taxon>
        <taxon>Endopterygota</taxon>
        <taxon>Lepidoptera</taxon>
        <taxon>Glossata</taxon>
        <taxon>Ditrysia</taxon>
        <taxon>Noctuoidea</taxon>
        <taxon>Erebidae</taxon>
        <taxon>Arctiinae</taxon>
        <taxon>Arctia</taxon>
    </lineage>
</organism>
<dbReference type="GO" id="GO:0035336">
    <property type="term" value="P:long-chain fatty-acyl-CoA metabolic process"/>
    <property type="evidence" value="ECO:0007669"/>
    <property type="project" value="TreeGrafter"/>
</dbReference>
<feature type="transmembrane region" description="Helical" evidence="10">
    <location>
        <begin position="553"/>
        <end position="571"/>
    </location>
</feature>
<feature type="domain" description="Thioester reductase (TE)" evidence="12">
    <location>
        <begin position="102"/>
        <end position="371"/>
    </location>
</feature>
<comment type="caution">
    <text evidence="13">The sequence shown here is derived from an EMBL/GenBank/DDBJ whole genome shotgun (WGS) entry which is preliminary data.</text>
</comment>
<proteinExistence type="inferred from homology"/>
<evidence type="ECO:0000313" key="14">
    <source>
        <dbReference type="Proteomes" id="UP000494106"/>
    </source>
</evidence>
<evidence type="ECO:0000256" key="5">
    <source>
        <dbReference type="ARBA" id="ARBA00022857"/>
    </source>
</evidence>
<evidence type="ECO:0000256" key="10">
    <source>
        <dbReference type="RuleBase" id="RU363097"/>
    </source>
</evidence>
<name>A0A8S0ZSG9_ARCPL</name>
<reference evidence="13 14" key="1">
    <citation type="submission" date="2020-04" db="EMBL/GenBank/DDBJ databases">
        <authorList>
            <person name="Wallbank WR R."/>
            <person name="Pardo Diaz C."/>
            <person name="Kozak K."/>
            <person name="Martin S."/>
            <person name="Jiggins C."/>
            <person name="Moest M."/>
            <person name="Warren A I."/>
            <person name="Byers J.R.P. K."/>
            <person name="Montejo-Kovacevich G."/>
            <person name="Yen C E."/>
        </authorList>
    </citation>
    <scope>NUCLEOTIDE SEQUENCE [LARGE SCALE GENOMIC DNA]</scope>
</reference>
<dbReference type="PANTHER" id="PTHR11011">
    <property type="entry name" value="MALE STERILITY PROTEIN 2-RELATED"/>
    <property type="match status" value="1"/>
</dbReference>
<keyword evidence="8 10" id="KW-0472">Membrane</keyword>
<evidence type="ECO:0000313" key="13">
    <source>
        <dbReference type="EMBL" id="CAB3237579.1"/>
    </source>
</evidence>
<dbReference type="FunFam" id="3.40.50.720:FF:000143">
    <property type="entry name" value="Fatty acyl-CoA reductase"/>
    <property type="match status" value="1"/>
</dbReference>
<comment type="similarity">
    <text evidence="2 10">Belongs to the fatty acyl-CoA reductase family.</text>
</comment>
<evidence type="ECO:0000256" key="3">
    <source>
        <dbReference type="ARBA" id="ARBA00022516"/>
    </source>
</evidence>
<evidence type="ECO:0000256" key="7">
    <source>
        <dbReference type="ARBA" id="ARBA00023098"/>
    </source>
</evidence>
<dbReference type="PANTHER" id="PTHR11011:SF116">
    <property type="entry name" value="FATTY ACYL-COA REDUCTASE CG5065-RELATED"/>
    <property type="match status" value="1"/>
</dbReference>
<dbReference type="SUPFAM" id="SSF51735">
    <property type="entry name" value="NAD(P)-binding Rossmann-fold domains"/>
    <property type="match status" value="1"/>
</dbReference>
<evidence type="ECO:0000259" key="11">
    <source>
        <dbReference type="Pfam" id="PF03015"/>
    </source>
</evidence>
<evidence type="ECO:0000256" key="9">
    <source>
        <dbReference type="ARBA" id="ARBA00052530"/>
    </source>
</evidence>
<dbReference type="EC" id="1.2.1.84" evidence="10"/>
<dbReference type="InterPro" id="IPR026055">
    <property type="entry name" value="FAR"/>
</dbReference>
<comment type="subcellular location">
    <subcellularLocation>
        <location evidence="1">Membrane</location>
        <topology evidence="1">Multi-pass membrane protein</topology>
    </subcellularLocation>
</comment>
<dbReference type="InterPro" id="IPR013120">
    <property type="entry name" value="FAR_NAD-bd"/>
</dbReference>
<dbReference type="Gene3D" id="3.40.50.720">
    <property type="entry name" value="NAD(P)-binding Rossmann-like Domain"/>
    <property type="match status" value="1"/>
</dbReference>
<dbReference type="OrthoDB" id="429813at2759"/>
<accession>A0A8S0ZSG9</accession>
<evidence type="ECO:0000256" key="4">
    <source>
        <dbReference type="ARBA" id="ARBA00022692"/>
    </source>
</evidence>
<gene>
    <name evidence="13" type="ORF">APLA_LOCUS6961</name>
</gene>
<keyword evidence="14" id="KW-1185">Reference proteome</keyword>
<comment type="catalytic activity">
    <reaction evidence="9 10">
        <text>a long-chain fatty acyl-CoA + 2 NADPH + 2 H(+) = a long-chain primary fatty alcohol + 2 NADP(+) + CoA</text>
        <dbReference type="Rhea" id="RHEA:52716"/>
        <dbReference type="ChEBI" id="CHEBI:15378"/>
        <dbReference type="ChEBI" id="CHEBI:57287"/>
        <dbReference type="ChEBI" id="CHEBI:57783"/>
        <dbReference type="ChEBI" id="CHEBI:58349"/>
        <dbReference type="ChEBI" id="CHEBI:77396"/>
        <dbReference type="ChEBI" id="CHEBI:83139"/>
        <dbReference type="EC" id="1.2.1.84"/>
    </reaction>
</comment>
<dbReference type="GO" id="GO:0016020">
    <property type="term" value="C:membrane"/>
    <property type="evidence" value="ECO:0007669"/>
    <property type="project" value="UniProtKB-SubCell"/>
</dbReference>
<keyword evidence="6 10" id="KW-1133">Transmembrane helix</keyword>
<evidence type="ECO:0000256" key="2">
    <source>
        <dbReference type="ARBA" id="ARBA00005928"/>
    </source>
</evidence>
<dbReference type="GO" id="GO:0102965">
    <property type="term" value="F:alcohol-forming long-chain fatty acyl-CoA reductase activity"/>
    <property type="evidence" value="ECO:0007669"/>
    <property type="project" value="UniProtKB-EC"/>
</dbReference>
<keyword evidence="4 10" id="KW-0812">Transmembrane</keyword>
<dbReference type="CDD" id="cd05236">
    <property type="entry name" value="FAR-N_SDR_e"/>
    <property type="match status" value="1"/>
</dbReference>
<dbReference type="Pfam" id="PF07993">
    <property type="entry name" value="NAD_binding_4"/>
    <property type="match status" value="1"/>
</dbReference>
<keyword evidence="10" id="KW-0560">Oxidoreductase</keyword>
<dbReference type="InterPro" id="IPR036291">
    <property type="entry name" value="NAD(P)-bd_dom_sf"/>
</dbReference>
<dbReference type="AlphaFoldDB" id="A0A8S0ZSG9"/>
<dbReference type="InterPro" id="IPR033640">
    <property type="entry name" value="FAR_C"/>
</dbReference>
<evidence type="ECO:0000256" key="8">
    <source>
        <dbReference type="ARBA" id="ARBA00023136"/>
    </source>
</evidence>
<sequence length="586" mass="66006">MYAVNDRVVVVTGASMGVGAALTSPARGANCRDCPTHTTRRRCVRDTLVYRTVGHGFCSRPVTFVVDFLRAPDTTKTVVMVGPAEAGAPQLPRFYAGREVLITGATGFMGKVLLERLLSQCPEVGRLHLLIRDKRGESAHKRLARLKQSQVFDNIRAHHPRQLDKLGVVSGDATLPQLGLDDYAVAQLREVSLVFHNAATVKFWEPLRVAVSQNVTSAVNVMDLCDKLPALEALVHVSTAFTNAELQDVEERVYEMGVQPRDLLEVLDALTPEIIDQLTPKLIHPKPNTYVFTKALAEVVIAQRQNRKYSVTIFRPSIVISAHRAPFPGWIEGLSGATGVVVGAGQGVLRVFHIKNDAKADVVPVDVAIDNMLAVGWEAATDRPVETRVYYCGSEEHTLLWTDIRAEILRSGAVYPFDNVLYYPFAFGFQNRYVYKMLEILMQTIPLCTADYLMTLFGIKPPVSLIKIARRLSAMSHALGTITCHEWRFSYDNMRRLRERLQKTDGHLFYLDIRAVNWQEHISNYHRGARRYLLRQEDTGLPRARRHMNRLRRMHYVVCALCLALILYKFTTTLMPKLSSFTSYNT</sequence>
<dbReference type="EMBL" id="CADEBC010000491">
    <property type="protein sequence ID" value="CAB3237579.1"/>
    <property type="molecule type" value="Genomic_DNA"/>
</dbReference>
<protein>
    <recommendedName>
        <fullName evidence="10">Fatty acyl-CoA reductase</fullName>
        <ecNumber evidence="10">1.2.1.84</ecNumber>
    </recommendedName>
</protein>
<evidence type="ECO:0000256" key="6">
    <source>
        <dbReference type="ARBA" id="ARBA00022989"/>
    </source>
</evidence>